<dbReference type="AlphaFoldDB" id="A0A3N4L477"/>
<feature type="compositionally biased region" description="Low complexity" evidence="5">
    <location>
        <begin position="8"/>
        <end position="20"/>
    </location>
</feature>
<evidence type="ECO:0000256" key="1">
    <source>
        <dbReference type="ARBA" id="ARBA00004123"/>
    </source>
</evidence>
<dbReference type="CDD" id="cd22933">
    <property type="entry name" value="HFD_HFI1"/>
    <property type="match status" value="1"/>
</dbReference>
<reference evidence="6 7" key="1">
    <citation type="journal article" date="2018" name="Nat. Ecol. Evol.">
        <title>Pezizomycetes genomes reveal the molecular basis of ectomycorrhizal truffle lifestyle.</title>
        <authorList>
            <person name="Murat C."/>
            <person name="Payen T."/>
            <person name="Noel B."/>
            <person name="Kuo A."/>
            <person name="Morin E."/>
            <person name="Chen J."/>
            <person name="Kohler A."/>
            <person name="Krizsan K."/>
            <person name="Balestrini R."/>
            <person name="Da Silva C."/>
            <person name="Montanini B."/>
            <person name="Hainaut M."/>
            <person name="Levati E."/>
            <person name="Barry K.W."/>
            <person name="Belfiori B."/>
            <person name="Cichocki N."/>
            <person name="Clum A."/>
            <person name="Dockter R.B."/>
            <person name="Fauchery L."/>
            <person name="Guy J."/>
            <person name="Iotti M."/>
            <person name="Le Tacon F."/>
            <person name="Lindquist E.A."/>
            <person name="Lipzen A."/>
            <person name="Malagnac F."/>
            <person name="Mello A."/>
            <person name="Molinier V."/>
            <person name="Miyauchi S."/>
            <person name="Poulain J."/>
            <person name="Riccioni C."/>
            <person name="Rubini A."/>
            <person name="Sitrit Y."/>
            <person name="Splivallo R."/>
            <person name="Traeger S."/>
            <person name="Wang M."/>
            <person name="Zifcakova L."/>
            <person name="Wipf D."/>
            <person name="Zambonelli A."/>
            <person name="Paolocci F."/>
            <person name="Nowrousian M."/>
            <person name="Ottonello S."/>
            <person name="Baldrian P."/>
            <person name="Spatafora J.W."/>
            <person name="Henrissat B."/>
            <person name="Nagy L.G."/>
            <person name="Aury J.M."/>
            <person name="Wincker P."/>
            <person name="Grigoriev I.V."/>
            <person name="Bonfante P."/>
            <person name="Martin F.M."/>
        </authorList>
    </citation>
    <scope>NUCLEOTIDE SEQUENCE [LARGE SCALE GENOMIC DNA]</scope>
    <source>
        <strain evidence="6 7">CCBAS932</strain>
    </source>
</reference>
<dbReference type="OrthoDB" id="10264870at2759"/>
<dbReference type="Pfam" id="PF12767">
    <property type="entry name" value="SAGA-Tad1"/>
    <property type="match status" value="1"/>
</dbReference>
<feature type="region of interest" description="Disordered" evidence="5">
    <location>
        <begin position="1"/>
        <end position="49"/>
    </location>
</feature>
<keyword evidence="7" id="KW-1185">Reference proteome</keyword>
<dbReference type="FunCoup" id="A0A3N4L477">
    <property type="interactions" value="976"/>
</dbReference>
<keyword evidence="2" id="KW-0805">Transcription regulation</keyword>
<dbReference type="PANTHER" id="PTHR21277:SF5">
    <property type="entry name" value="TRANSCRIPTIONAL ADAPTER 1"/>
    <property type="match status" value="1"/>
</dbReference>
<keyword evidence="4" id="KW-0539">Nucleus</keyword>
<protein>
    <recommendedName>
        <fullName evidence="8">Transcriptional co-activator</fullName>
    </recommendedName>
</protein>
<comment type="subcellular location">
    <subcellularLocation>
        <location evidence="1">Nucleus</location>
    </subcellularLocation>
</comment>
<evidence type="ECO:0008006" key="8">
    <source>
        <dbReference type="Google" id="ProtNLM"/>
    </source>
</evidence>
<dbReference type="Proteomes" id="UP000277580">
    <property type="component" value="Unassembled WGS sequence"/>
</dbReference>
<evidence type="ECO:0000256" key="2">
    <source>
        <dbReference type="ARBA" id="ARBA00023015"/>
    </source>
</evidence>
<dbReference type="EMBL" id="ML119108">
    <property type="protein sequence ID" value="RPB16578.1"/>
    <property type="molecule type" value="Genomic_DNA"/>
</dbReference>
<evidence type="ECO:0000313" key="6">
    <source>
        <dbReference type="EMBL" id="RPB16578.1"/>
    </source>
</evidence>
<organism evidence="6 7">
    <name type="scientific">Morchella conica CCBAS932</name>
    <dbReference type="NCBI Taxonomy" id="1392247"/>
    <lineage>
        <taxon>Eukaryota</taxon>
        <taxon>Fungi</taxon>
        <taxon>Dikarya</taxon>
        <taxon>Ascomycota</taxon>
        <taxon>Pezizomycotina</taxon>
        <taxon>Pezizomycetes</taxon>
        <taxon>Pezizales</taxon>
        <taxon>Morchellaceae</taxon>
        <taxon>Morchella</taxon>
    </lineage>
</organism>
<dbReference type="PANTHER" id="PTHR21277">
    <property type="entry name" value="TRANSCRIPTIONAL ADAPTER 1"/>
    <property type="match status" value="1"/>
</dbReference>
<dbReference type="InterPro" id="IPR024738">
    <property type="entry name" value="Hfi1/Tada1"/>
</dbReference>
<sequence length="385" mass="42529">MVDMDAQTPTSRPTSSSASTKHPGKQSASKAAPPPPPPPPPGPPVVPRIDLEPMYDALKRAMGKEAWAIYKEALSGYLTGRLNQEELSRAISPFVKGNSIRMHNMLLVAMYGNSMRDLPPTDVAAWVSASDKPSAIAKMPAGDVNEKRLKKEVMAISARERRRIKEVPSALGDVEDMLGSMLQEYHLAKQVKIPEALPPMSAGLTKTNWDSEIKQRYTMPLSSESGEFPDIEIIRQRMNPICYEEGVHGGCTADAANFMNVAAETFVKEILSTIISRVRSNGPNYVQTDKYRKLAPKRKWTAPTERSLLGMHDVRLSLALGHNLLAQLPLSMKKIMAGGWYERDYEVDVEEQYVGQVDVEGWEGAAVDDRKQLRGLLDDCLSVGV</sequence>
<evidence type="ECO:0000256" key="4">
    <source>
        <dbReference type="ARBA" id="ARBA00023242"/>
    </source>
</evidence>
<gene>
    <name evidence="6" type="ORF">P167DRAFT_602326</name>
</gene>
<feature type="compositionally biased region" description="Pro residues" evidence="5">
    <location>
        <begin position="32"/>
        <end position="46"/>
    </location>
</feature>
<proteinExistence type="predicted"/>
<keyword evidence="3" id="KW-0804">Transcription</keyword>
<dbReference type="GO" id="GO:0003713">
    <property type="term" value="F:transcription coactivator activity"/>
    <property type="evidence" value="ECO:0007669"/>
    <property type="project" value="TreeGrafter"/>
</dbReference>
<dbReference type="STRING" id="1392247.A0A3N4L477"/>
<dbReference type="GO" id="GO:0000124">
    <property type="term" value="C:SAGA complex"/>
    <property type="evidence" value="ECO:0007669"/>
    <property type="project" value="UniProtKB-ARBA"/>
</dbReference>
<accession>A0A3N4L477</accession>
<dbReference type="GO" id="GO:0006357">
    <property type="term" value="P:regulation of transcription by RNA polymerase II"/>
    <property type="evidence" value="ECO:0007669"/>
    <property type="project" value="TreeGrafter"/>
</dbReference>
<dbReference type="InParanoid" id="A0A3N4L477"/>
<evidence type="ECO:0000256" key="5">
    <source>
        <dbReference type="SAM" id="MobiDB-lite"/>
    </source>
</evidence>
<evidence type="ECO:0000256" key="3">
    <source>
        <dbReference type="ARBA" id="ARBA00023163"/>
    </source>
</evidence>
<dbReference type="GO" id="GO:0005634">
    <property type="term" value="C:nucleus"/>
    <property type="evidence" value="ECO:0007669"/>
    <property type="project" value="UniProtKB-SubCell"/>
</dbReference>
<name>A0A3N4L477_9PEZI</name>
<evidence type="ECO:0000313" key="7">
    <source>
        <dbReference type="Proteomes" id="UP000277580"/>
    </source>
</evidence>